<gene>
    <name evidence="1" type="ORF">GORHZ_102_00620</name>
</gene>
<protein>
    <submittedName>
        <fullName evidence="1">Uncharacterized protein</fullName>
    </submittedName>
</protein>
<dbReference type="STRING" id="1108045.GORHZ_102_00620"/>
<keyword evidence="2" id="KW-1185">Reference proteome</keyword>
<evidence type="ECO:0000313" key="1">
    <source>
        <dbReference type="EMBL" id="GAB90435.1"/>
    </source>
</evidence>
<organism evidence="1 2">
    <name type="scientific">Gordonia rhizosphera NBRC 16068</name>
    <dbReference type="NCBI Taxonomy" id="1108045"/>
    <lineage>
        <taxon>Bacteria</taxon>
        <taxon>Bacillati</taxon>
        <taxon>Actinomycetota</taxon>
        <taxon>Actinomycetes</taxon>
        <taxon>Mycobacteriales</taxon>
        <taxon>Gordoniaceae</taxon>
        <taxon>Gordonia</taxon>
    </lineage>
</organism>
<name>K6VU62_9ACTN</name>
<reference evidence="1 2" key="1">
    <citation type="submission" date="2012-08" db="EMBL/GenBank/DDBJ databases">
        <title>Whole genome shotgun sequence of Gordonia rhizosphera NBRC 16068.</title>
        <authorList>
            <person name="Takarada H."/>
            <person name="Isaki S."/>
            <person name="Hosoyama A."/>
            <person name="Tsuchikane K."/>
            <person name="Katsumata H."/>
            <person name="Baba S."/>
            <person name="Ohji S."/>
            <person name="Yamazaki S."/>
            <person name="Fujita N."/>
        </authorList>
    </citation>
    <scope>NUCLEOTIDE SEQUENCE [LARGE SCALE GENOMIC DNA]</scope>
    <source>
        <strain evidence="1 2">NBRC 16068</strain>
    </source>
</reference>
<dbReference type="eggNOG" id="ENOG50345Z9">
    <property type="taxonomic scope" value="Bacteria"/>
</dbReference>
<comment type="caution">
    <text evidence="1">The sequence shown here is derived from an EMBL/GenBank/DDBJ whole genome shotgun (WGS) entry which is preliminary data.</text>
</comment>
<dbReference type="Proteomes" id="UP000008363">
    <property type="component" value="Unassembled WGS sequence"/>
</dbReference>
<sequence>MRNLFRPAAVDEPLDRADTSLVVVAESGDEAEASSAVLATSAWRVDEEVVLRHVLRLPAQRVPDAVATAALSGYRRLDSGPDVGPEVADANMADPTVTVTLARVQMLDAVHLSQERSRMASLGSRHGGLVVGWQVLQRPVGDR</sequence>
<dbReference type="AlphaFoldDB" id="K6VU62"/>
<proteinExistence type="predicted"/>
<accession>K6VU62</accession>
<dbReference type="EMBL" id="BAHC01000102">
    <property type="protein sequence ID" value="GAB90435.1"/>
    <property type="molecule type" value="Genomic_DNA"/>
</dbReference>
<evidence type="ECO:0000313" key="2">
    <source>
        <dbReference type="Proteomes" id="UP000008363"/>
    </source>
</evidence>